<protein>
    <recommendedName>
        <fullName evidence="2">Orc1-like AAA ATPase domain-containing protein</fullName>
    </recommendedName>
</protein>
<dbReference type="SUPFAM" id="SSF52540">
    <property type="entry name" value="P-loop containing nucleoside triphosphate hydrolases"/>
    <property type="match status" value="1"/>
</dbReference>
<accession>A0A7S3DXD2</accession>
<dbReference type="InterPro" id="IPR041664">
    <property type="entry name" value="AAA_16"/>
</dbReference>
<dbReference type="EMBL" id="HBHT01036430">
    <property type="protein sequence ID" value="CAD9989622.1"/>
    <property type="molecule type" value="Transcribed_RNA"/>
</dbReference>
<dbReference type="InterPro" id="IPR053159">
    <property type="entry name" value="Hybrid_Histidine_Kinase"/>
</dbReference>
<dbReference type="PANTHER" id="PTHR43642:SF1">
    <property type="entry name" value="HYBRID SIGNAL TRANSDUCTION HISTIDINE KINASE G"/>
    <property type="match status" value="1"/>
</dbReference>
<proteinExistence type="predicted"/>
<sequence length="1432" mass="160705">MSASSLARSFHLDRWVAVEERFAKERQDYDFETRSFIVPDQQHPYDSNHKSSDETGHNNKYQREDSSGGLDFSHTYTQTNSSLHGLVTAGAGLVREECPIAHHDQASSSLRMSSKAWPKQLLLDPSQQLKQLSASTMGAHSSSATTGTTSRAQGTAAQAHETWQAVTQLSRSNLSKSLISPALIPKQRKKLFKIEVSSSGSDSDSHGAASGNDSLASCCLEEEDPWARTEPTHTIVFTKPNLDQLAVHNLTMIGRDEELAQLERFYDSPDNENAMNHPGKKMAMIVGPSGSGKSVLATELQKRLRYKYKKMQHRNSMGLGEDGDDLPQQCPLFCAGKFDAQNRADPYHAIVQALTSLMQQMKLKWDYITLSHVQKQMAETLGDEMKILLELVPSLSLILSMPGGDLSNSRSSFSSVAFSDWGVQEESPSTKRRKRPRQRSKAANEEQERHDEDQNEQQPELAATPQLEQSNIIESAARIQNVLVEFFHLISTPQHPVTLLLDDIQWAGSASLGLLDALLIDLHLANNPYFFILTTCRQEYLPMITERIDDKDGDENLDLDMSSASSTSSSASSVAVNTQLIQLMQRHAARIHRLTVAGLDVPSVQNVINVLLRVDEDLGFEGCSPDNQILEGKQNEETVTHRSTYTLAKIVHRKTGGNPFFVLSFMQLLVDEGWLQYDINTFQWNWLEGEIQSQNVADNVAQAVQKRLGTLQSQDLLILQVASCISNSFDQDMIQFVLLGLQVEFEESWLDVDWPQGELIARMDYLVSIGILEAPLSYFHDREQESTSGIYDFAHDQIQDAAHRLIPEGRKIQMKRAIGKRLIEGLDRGYHRDQFLFTAVQLYGTGMDQIPIASSDKKHYAFWTFLAGDTAMKQGAFDAALSFFERSHKCLGSNPFQRDCELALPLFCCATEAAYCVGLSDRVEEYIEMVQSQTSIPEYQKIRISLVKIKMLSGKRDFEGCVDVFRETVKQLGVCNLPKQPSIFRTLWELTKTTNLLKRYDRRKIQELPVCTDPNIIGALSTFTSSFYQLYLCNPNLCVIATCKAVRWSLKHGHSPATPSVLAIMGMLLVGVTGDAKKAHEIGEAALELCDSYGYKTALPQTVGIVFGFVRCWTKPMQDFLTPMRYAIDIGTRLGIMDDVSFLVNTYGFLMILTQTATLPTTIKELQGFRHMMIEMKHIDHLSFTEINLQFAIKMANVNLEDPENNFLMTGDIVSEDKILLTAEQNKDVALSAYFKYLMASLQLYFGRPVVGADLAENLLDFGVKYSQGAHCVPRVTFILGLVSVLAFKEDKKLRRLRVAEIMKKRLAKWTKQGNPNAVHFLHLLRAELFSVKKKRKLALEEYSAAVKSSMRAGFKMDFALSSELLSLFYASSPHTGNEETRLKEISQARFHMGRALKAYVDYGAANKAKHLHEIYPDLLCEETDSTVPGFA</sequence>
<dbReference type="Gene3D" id="3.40.50.300">
    <property type="entry name" value="P-loop containing nucleotide triphosphate hydrolases"/>
    <property type="match status" value="1"/>
</dbReference>
<evidence type="ECO:0000256" key="1">
    <source>
        <dbReference type="SAM" id="MobiDB-lite"/>
    </source>
</evidence>
<feature type="region of interest" description="Disordered" evidence="1">
    <location>
        <begin position="132"/>
        <end position="159"/>
    </location>
</feature>
<feature type="domain" description="Orc1-like AAA ATPase" evidence="2">
    <location>
        <begin position="253"/>
        <end position="521"/>
    </location>
</feature>
<name>A0A7S3DXD2_9STRA</name>
<dbReference type="PANTHER" id="PTHR43642">
    <property type="entry name" value="HYBRID SIGNAL TRANSDUCTION HISTIDINE KINASE G"/>
    <property type="match status" value="1"/>
</dbReference>
<feature type="region of interest" description="Disordered" evidence="1">
    <location>
        <begin position="35"/>
        <end position="75"/>
    </location>
</feature>
<organism evidence="3">
    <name type="scientific">Entomoneis paludosa</name>
    <dbReference type="NCBI Taxonomy" id="265537"/>
    <lineage>
        <taxon>Eukaryota</taxon>
        <taxon>Sar</taxon>
        <taxon>Stramenopiles</taxon>
        <taxon>Ochrophyta</taxon>
        <taxon>Bacillariophyta</taxon>
        <taxon>Bacillariophyceae</taxon>
        <taxon>Bacillariophycidae</taxon>
        <taxon>Entomoneidaceae</taxon>
        <taxon>Entomoneis</taxon>
    </lineage>
</organism>
<dbReference type="Pfam" id="PF13191">
    <property type="entry name" value="AAA_16"/>
    <property type="match status" value="1"/>
</dbReference>
<feature type="compositionally biased region" description="Low complexity" evidence="1">
    <location>
        <begin position="133"/>
        <end position="157"/>
    </location>
</feature>
<evidence type="ECO:0000259" key="2">
    <source>
        <dbReference type="Pfam" id="PF13191"/>
    </source>
</evidence>
<dbReference type="InterPro" id="IPR027417">
    <property type="entry name" value="P-loop_NTPase"/>
</dbReference>
<feature type="compositionally biased region" description="Basic residues" evidence="1">
    <location>
        <begin position="430"/>
        <end position="440"/>
    </location>
</feature>
<feature type="region of interest" description="Disordered" evidence="1">
    <location>
        <begin position="424"/>
        <end position="467"/>
    </location>
</feature>
<reference evidence="3" key="1">
    <citation type="submission" date="2021-01" db="EMBL/GenBank/DDBJ databases">
        <authorList>
            <person name="Corre E."/>
            <person name="Pelletier E."/>
            <person name="Niang G."/>
            <person name="Scheremetjew M."/>
            <person name="Finn R."/>
            <person name="Kale V."/>
            <person name="Holt S."/>
            <person name="Cochrane G."/>
            <person name="Meng A."/>
            <person name="Brown T."/>
            <person name="Cohen L."/>
        </authorList>
    </citation>
    <scope>NUCLEOTIDE SEQUENCE</scope>
    <source>
        <strain evidence="3">CCMP125</strain>
    </source>
</reference>
<feature type="compositionally biased region" description="Basic and acidic residues" evidence="1">
    <location>
        <begin position="442"/>
        <end position="452"/>
    </location>
</feature>
<evidence type="ECO:0000313" key="3">
    <source>
        <dbReference type="EMBL" id="CAD9989622.1"/>
    </source>
</evidence>
<feature type="compositionally biased region" description="Basic and acidic residues" evidence="1">
    <location>
        <begin position="46"/>
        <end position="66"/>
    </location>
</feature>
<gene>
    <name evidence="3" type="ORF">APAL1065_LOCUS24472</name>
</gene>